<feature type="transmembrane region" description="Helical" evidence="6">
    <location>
        <begin position="594"/>
        <end position="616"/>
    </location>
</feature>
<sequence length="855" mass="94783">MSTDYLQEPEAPRRRVSIATDPVFETRKLSYVPGDADRTRRISVATDWAMDGNRKPSQQLTLSVDLLQNDGRRSLVYCVSDALDHVATGVDADNSRKSTLTGKTPDTLSLYSHYSNYPQVSTAQVCDEKGKRLWNAQPWWFLMCKKCHQDDSTYPSWEPPLYRRLCPSPFCPSYRRLARVLSLCLLCLLSWGIVYVILGSTAAPGGQVFNLALLCICAHVGGWLMTLVNLPALVGMLLVGILFENVGLINVEDDYEEFVVILRHISLVIILTRAGLDLDPQALRKLYATVLKLALVPWLVECVVMAVVAHFLMDLPWLWGFLLGDIRKCFQFHQKKLFAAQVYQNSYLTSTFIKSVVRCHQKKLFAAQVYQNSYLTSTVIKSVVRCHQKCFQCHQEKLFAAQVYQNSYLTSTVIKSVVRCHQKCFQCHQEKLFAAQVYQNSYLTSTAIKSVVHCHQKCSQCHQEKLFAAQVYQNSYLTSTAIKSVFHCHQKCSQCHHEKLFAAQVYQNSCLTSSANRSVSIAIRRNYLLPSAIIAAVSPAVVVPCLFKLREKGYGVSKGIPTLVIAISAIDDGTSVAVFGVIKSFLFSSGESTTFQIIQGPLSIFGGIAFGVIWGYMSKYIPERHDPFAVPLRILMLLGGGVLAVLGSEKIGLAGAGPLGCIAAAFMCLHHWTQQGWEIEDNPVATAFEIFWMIFEPILFGLTGTQIKIWELDSRTVYICLACLISGILIRLVATMVVGIGCRLNLKEKIFVALTCMSKAGVQAALGPVALSSLSDDASDEEKTYGQMILTTCVLSILLTAPTGAILISMTGSKLLKKVSSAPPSVAGWRSRRPSIRDITIINEEEDSGENFEAT</sequence>
<evidence type="ECO:0000256" key="2">
    <source>
        <dbReference type="ARBA" id="ARBA00007367"/>
    </source>
</evidence>
<dbReference type="SUPFAM" id="SSF48695">
    <property type="entry name" value="Multiheme cytochromes"/>
    <property type="match status" value="1"/>
</dbReference>
<accession>A0A7R9AP72</accession>
<organism evidence="8">
    <name type="scientific">Timema shepardi</name>
    <name type="common">Walking stick</name>
    <dbReference type="NCBI Taxonomy" id="629360"/>
    <lineage>
        <taxon>Eukaryota</taxon>
        <taxon>Metazoa</taxon>
        <taxon>Ecdysozoa</taxon>
        <taxon>Arthropoda</taxon>
        <taxon>Hexapoda</taxon>
        <taxon>Insecta</taxon>
        <taxon>Pterygota</taxon>
        <taxon>Neoptera</taxon>
        <taxon>Polyneoptera</taxon>
        <taxon>Phasmatodea</taxon>
        <taxon>Timematodea</taxon>
        <taxon>Timematoidea</taxon>
        <taxon>Timematidae</taxon>
        <taxon>Timema</taxon>
    </lineage>
</organism>
<feature type="transmembrane region" description="Helical" evidence="6">
    <location>
        <begin position="653"/>
        <end position="672"/>
    </location>
</feature>
<feature type="transmembrane region" description="Helical" evidence="6">
    <location>
        <begin position="750"/>
        <end position="773"/>
    </location>
</feature>
<evidence type="ECO:0000256" key="4">
    <source>
        <dbReference type="ARBA" id="ARBA00022989"/>
    </source>
</evidence>
<dbReference type="InterPro" id="IPR051843">
    <property type="entry name" value="CPA1_transporter"/>
</dbReference>
<protein>
    <recommendedName>
        <fullName evidence="7">Cation/H+ exchanger transmembrane domain-containing protein</fullName>
    </recommendedName>
</protein>
<dbReference type="GO" id="GO:1902600">
    <property type="term" value="P:proton transmembrane transport"/>
    <property type="evidence" value="ECO:0007669"/>
    <property type="project" value="InterPro"/>
</dbReference>
<feature type="transmembrane region" description="Helical" evidence="6">
    <location>
        <begin position="559"/>
        <end position="582"/>
    </location>
</feature>
<feature type="domain" description="Cation/H+ exchanger transmembrane" evidence="7">
    <location>
        <begin position="218"/>
        <end position="324"/>
    </location>
</feature>
<dbReference type="PANTHER" id="PTHR31102">
    <property type="match status" value="1"/>
</dbReference>
<feature type="domain" description="Cation/H+ exchanger transmembrane" evidence="7">
    <location>
        <begin position="527"/>
        <end position="802"/>
    </location>
</feature>
<evidence type="ECO:0000256" key="1">
    <source>
        <dbReference type="ARBA" id="ARBA00004141"/>
    </source>
</evidence>
<dbReference type="InterPro" id="IPR038770">
    <property type="entry name" value="Na+/solute_symporter_sf"/>
</dbReference>
<proteinExistence type="inferred from homology"/>
<evidence type="ECO:0000256" key="6">
    <source>
        <dbReference type="SAM" id="Phobius"/>
    </source>
</evidence>
<name>A0A7R9AP72_TIMSH</name>
<dbReference type="Gene3D" id="1.20.1530.20">
    <property type="match status" value="2"/>
</dbReference>
<dbReference type="PANTHER" id="PTHR31102:SF1">
    <property type="entry name" value="CATION_H+ EXCHANGER DOMAIN-CONTAINING PROTEIN"/>
    <property type="match status" value="1"/>
</dbReference>
<feature type="transmembrane region" description="Helical" evidence="6">
    <location>
        <begin position="716"/>
        <end position="738"/>
    </location>
</feature>
<feature type="transmembrane region" description="Helical" evidence="6">
    <location>
        <begin position="684"/>
        <end position="704"/>
    </location>
</feature>
<feature type="transmembrane region" description="Helical" evidence="6">
    <location>
        <begin position="527"/>
        <end position="547"/>
    </location>
</feature>
<feature type="transmembrane region" description="Helical" evidence="6">
    <location>
        <begin position="177"/>
        <end position="198"/>
    </location>
</feature>
<keyword evidence="4 6" id="KW-1133">Transmembrane helix</keyword>
<dbReference type="EMBL" id="OC000587">
    <property type="protein sequence ID" value="CAD7257762.1"/>
    <property type="molecule type" value="Genomic_DNA"/>
</dbReference>
<evidence type="ECO:0000313" key="8">
    <source>
        <dbReference type="EMBL" id="CAD7257762.1"/>
    </source>
</evidence>
<dbReference type="AlphaFoldDB" id="A0A7R9AP72"/>
<comment type="subcellular location">
    <subcellularLocation>
        <location evidence="1">Membrane</location>
        <topology evidence="1">Multi-pass membrane protein</topology>
    </subcellularLocation>
</comment>
<evidence type="ECO:0000256" key="3">
    <source>
        <dbReference type="ARBA" id="ARBA00022692"/>
    </source>
</evidence>
<dbReference type="GO" id="GO:0015297">
    <property type="term" value="F:antiporter activity"/>
    <property type="evidence" value="ECO:0007669"/>
    <property type="project" value="InterPro"/>
</dbReference>
<comment type="similarity">
    <text evidence="2">Belongs to the monovalent cation:proton antiporter 1 (CPA1) transporter (TC 2.A.36) family.</text>
</comment>
<evidence type="ECO:0000256" key="5">
    <source>
        <dbReference type="ARBA" id="ARBA00023136"/>
    </source>
</evidence>
<gene>
    <name evidence="8" type="ORF">TSIB3V08_LOCUS2019</name>
</gene>
<keyword evidence="5 6" id="KW-0472">Membrane</keyword>
<feature type="transmembrane region" description="Helical" evidence="6">
    <location>
        <begin position="785"/>
        <end position="808"/>
    </location>
</feature>
<dbReference type="InterPro" id="IPR036280">
    <property type="entry name" value="Multihaem_cyt_sf"/>
</dbReference>
<dbReference type="InterPro" id="IPR006153">
    <property type="entry name" value="Cation/H_exchanger_TM"/>
</dbReference>
<feature type="transmembrane region" description="Helical" evidence="6">
    <location>
        <begin position="628"/>
        <end position="647"/>
    </location>
</feature>
<evidence type="ECO:0000259" key="7">
    <source>
        <dbReference type="Pfam" id="PF00999"/>
    </source>
</evidence>
<feature type="transmembrane region" description="Helical" evidence="6">
    <location>
        <begin position="210"/>
        <end position="243"/>
    </location>
</feature>
<feature type="transmembrane region" description="Helical" evidence="6">
    <location>
        <begin position="296"/>
        <end position="319"/>
    </location>
</feature>
<reference evidence="8" key="1">
    <citation type="submission" date="2020-11" db="EMBL/GenBank/DDBJ databases">
        <authorList>
            <person name="Tran Van P."/>
        </authorList>
    </citation>
    <scope>NUCLEOTIDE SEQUENCE</scope>
</reference>
<keyword evidence="3 6" id="KW-0812">Transmembrane</keyword>
<dbReference type="GO" id="GO:0016020">
    <property type="term" value="C:membrane"/>
    <property type="evidence" value="ECO:0007669"/>
    <property type="project" value="UniProtKB-SubCell"/>
</dbReference>
<dbReference type="Pfam" id="PF00999">
    <property type="entry name" value="Na_H_Exchanger"/>
    <property type="match status" value="2"/>
</dbReference>